<protein>
    <submittedName>
        <fullName evidence="1">Uncharacterized protein</fullName>
    </submittedName>
</protein>
<sequence length="52" mass="5621">MAEDVDVRFLAMALGDKMCLGGQSLREDGQMALGDKMFLGGQSSREDGQEIL</sequence>
<dbReference type="EMBL" id="CAWUPB010001010">
    <property type="protein sequence ID" value="CAK7337131.1"/>
    <property type="molecule type" value="Genomic_DNA"/>
</dbReference>
<dbReference type="AlphaFoldDB" id="A0AAV1RMY7"/>
<organism evidence="1 2">
    <name type="scientific">Dovyalis caffra</name>
    <dbReference type="NCBI Taxonomy" id="77055"/>
    <lineage>
        <taxon>Eukaryota</taxon>
        <taxon>Viridiplantae</taxon>
        <taxon>Streptophyta</taxon>
        <taxon>Embryophyta</taxon>
        <taxon>Tracheophyta</taxon>
        <taxon>Spermatophyta</taxon>
        <taxon>Magnoliopsida</taxon>
        <taxon>eudicotyledons</taxon>
        <taxon>Gunneridae</taxon>
        <taxon>Pentapetalae</taxon>
        <taxon>rosids</taxon>
        <taxon>fabids</taxon>
        <taxon>Malpighiales</taxon>
        <taxon>Salicaceae</taxon>
        <taxon>Flacourtieae</taxon>
        <taxon>Dovyalis</taxon>
    </lineage>
</organism>
<reference evidence="1 2" key="1">
    <citation type="submission" date="2024-01" db="EMBL/GenBank/DDBJ databases">
        <authorList>
            <person name="Waweru B."/>
        </authorList>
    </citation>
    <scope>NUCLEOTIDE SEQUENCE [LARGE SCALE GENOMIC DNA]</scope>
</reference>
<keyword evidence="2" id="KW-1185">Reference proteome</keyword>
<gene>
    <name evidence="1" type="ORF">DCAF_LOCUS12158</name>
</gene>
<comment type="caution">
    <text evidence="1">The sequence shown here is derived from an EMBL/GenBank/DDBJ whole genome shotgun (WGS) entry which is preliminary data.</text>
</comment>
<evidence type="ECO:0000313" key="2">
    <source>
        <dbReference type="Proteomes" id="UP001314170"/>
    </source>
</evidence>
<evidence type="ECO:0000313" key="1">
    <source>
        <dbReference type="EMBL" id="CAK7337131.1"/>
    </source>
</evidence>
<dbReference type="Proteomes" id="UP001314170">
    <property type="component" value="Unassembled WGS sequence"/>
</dbReference>
<proteinExistence type="predicted"/>
<name>A0AAV1RMY7_9ROSI</name>
<accession>A0AAV1RMY7</accession>